<reference evidence="1" key="1">
    <citation type="submission" date="2020-04" db="EMBL/GenBank/DDBJ databases">
        <title>Deep metagenomics examines the oral microbiome during advanced dental caries in children, revealing novel taxa and co-occurrences with host molecules.</title>
        <authorList>
            <person name="Baker J.L."/>
            <person name="Morton J.T."/>
            <person name="Dinis M."/>
            <person name="Alvarez R."/>
            <person name="Tran N.C."/>
            <person name="Knight R."/>
            <person name="Edlund A."/>
        </authorList>
    </citation>
    <scope>NUCLEOTIDE SEQUENCE</scope>
    <source>
        <strain evidence="1">JCVI_32_bin.24</strain>
    </source>
</reference>
<protein>
    <recommendedName>
        <fullName evidence="3">Phasin domain-containing protein</fullName>
    </recommendedName>
</protein>
<sequence>MLLSAHEIAQGRERTLHNLFTLSATGVRIAQQWTALLAAAGRDSFRHGIPPFPQSGFDLAAAQWPMSWWLDNLARAGQLLDQGLTVCGDAQKALIHSADQQLRIIDSLAISAINRASRSSPWEAEVALQAMKSSLQAAEQAVHEISQAALDTVQS</sequence>
<evidence type="ECO:0000313" key="1">
    <source>
        <dbReference type="EMBL" id="MBF1165996.1"/>
    </source>
</evidence>
<dbReference type="EMBL" id="JABZMI010000325">
    <property type="protein sequence ID" value="MBF1165996.1"/>
    <property type="molecule type" value="Genomic_DNA"/>
</dbReference>
<name>A0A930BVJ0_9RHOO</name>
<gene>
    <name evidence="1" type="ORF">HXL68_13270</name>
</gene>
<dbReference type="Proteomes" id="UP000718593">
    <property type="component" value="Unassembled WGS sequence"/>
</dbReference>
<dbReference type="AlphaFoldDB" id="A0A930BVJ0"/>
<accession>A0A930BVJ0</accession>
<evidence type="ECO:0008006" key="3">
    <source>
        <dbReference type="Google" id="ProtNLM"/>
    </source>
</evidence>
<evidence type="ECO:0000313" key="2">
    <source>
        <dbReference type="Proteomes" id="UP000718593"/>
    </source>
</evidence>
<comment type="caution">
    <text evidence="1">The sequence shown here is derived from an EMBL/GenBank/DDBJ whole genome shotgun (WGS) entry which is preliminary data.</text>
</comment>
<organism evidence="1 2">
    <name type="scientific">Dechloromonas agitata</name>
    <dbReference type="NCBI Taxonomy" id="73030"/>
    <lineage>
        <taxon>Bacteria</taxon>
        <taxon>Pseudomonadati</taxon>
        <taxon>Pseudomonadota</taxon>
        <taxon>Betaproteobacteria</taxon>
        <taxon>Rhodocyclales</taxon>
        <taxon>Azonexaceae</taxon>
        <taxon>Dechloromonas</taxon>
    </lineage>
</organism>
<proteinExistence type="predicted"/>